<comment type="caution">
    <text evidence="1">The sequence shown here is derived from an EMBL/GenBank/DDBJ whole genome shotgun (WGS) entry which is preliminary data.</text>
</comment>
<dbReference type="Gene3D" id="3.40.630.30">
    <property type="match status" value="1"/>
</dbReference>
<dbReference type="AlphaFoldDB" id="A0A5C6A143"/>
<proteinExistence type="predicted"/>
<evidence type="ECO:0000313" key="1">
    <source>
        <dbReference type="EMBL" id="TWT93030.1"/>
    </source>
</evidence>
<dbReference type="Proteomes" id="UP000316213">
    <property type="component" value="Unassembled WGS sequence"/>
</dbReference>
<sequence>MSSLTVRRVQTRQDMRAFLEVPRSIYQDDPHWVRPLSAEVKTRLNPKKNPYFQHANVAMFVAHRGEVAVGRITAQVCELTQQHQGLGTGHFGFFEADDSSETATALFHSAQEWLRDQGMTRMVGPFNLSINEEAGLLVDGFHRPPFIFMSHNPAYYEGLFTGQGLTKEIDVYAYYLDISQPYPARIERIMRAASRDTQITLRNVDKQNLEKELNLLLELFNDSWADNWGHVPMTTPEVDDLAMLVRRLFTTDAVVLAEIDGQCAGFIVVIPNLNELTADFDGKLFPINWMKLMYRLQRRQCTSVRVPLMGIARKYQSTRTGAAIAFSMIDRCRRASVEKGAIHCEMSWILESNQAMRSILDASGSVLDKTYRLFSKAI</sequence>
<dbReference type="PANTHER" id="PTHR41368">
    <property type="entry name" value="PROTEIN YGHO"/>
    <property type="match status" value="1"/>
</dbReference>
<dbReference type="EMBL" id="SJPM01000010">
    <property type="protein sequence ID" value="TWT93030.1"/>
    <property type="molecule type" value="Genomic_DNA"/>
</dbReference>
<dbReference type="OrthoDB" id="9806005at2"/>
<reference evidence="1 2" key="1">
    <citation type="submission" date="2019-02" db="EMBL/GenBank/DDBJ databases">
        <title>Deep-cultivation of Planctomycetes and their phenomic and genomic characterization uncovers novel biology.</title>
        <authorList>
            <person name="Wiegand S."/>
            <person name="Jogler M."/>
            <person name="Boedeker C."/>
            <person name="Pinto D."/>
            <person name="Vollmers J."/>
            <person name="Rivas-Marin E."/>
            <person name="Kohn T."/>
            <person name="Peeters S.H."/>
            <person name="Heuer A."/>
            <person name="Rast P."/>
            <person name="Oberbeckmann S."/>
            <person name="Bunk B."/>
            <person name="Jeske O."/>
            <person name="Meyerdierks A."/>
            <person name="Storesund J.E."/>
            <person name="Kallscheuer N."/>
            <person name="Luecker S."/>
            <person name="Lage O.M."/>
            <person name="Pohl T."/>
            <person name="Merkel B.J."/>
            <person name="Hornburger P."/>
            <person name="Mueller R.-W."/>
            <person name="Bruemmer F."/>
            <person name="Labrenz M."/>
            <person name="Spormann A.M."/>
            <person name="Op Den Camp H."/>
            <person name="Overmann J."/>
            <person name="Amann R."/>
            <person name="Jetten M.S.M."/>
            <person name="Mascher T."/>
            <person name="Medema M.H."/>
            <person name="Devos D.P."/>
            <person name="Kaster A.-K."/>
            <person name="Ovreas L."/>
            <person name="Rohde M."/>
            <person name="Galperin M.Y."/>
            <person name="Jogler C."/>
        </authorList>
    </citation>
    <scope>NUCLEOTIDE SEQUENCE [LARGE SCALE GENOMIC DNA]</scope>
    <source>
        <strain evidence="1 2">Pla100</strain>
    </source>
</reference>
<dbReference type="InterPro" id="IPR039968">
    <property type="entry name" value="BcerS-like"/>
</dbReference>
<dbReference type="SUPFAM" id="SSF55729">
    <property type="entry name" value="Acyl-CoA N-acyltransferases (Nat)"/>
    <property type="match status" value="1"/>
</dbReference>
<protein>
    <recommendedName>
        <fullName evidence="3">N-acetyltransferase domain-containing protein</fullName>
    </recommendedName>
</protein>
<keyword evidence="2" id="KW-1185">Reference proteome</keyword>
<dbReference type="PANTHER" id="PTHR41368:SF1">
    <property type="entry name" value="PROTEIN YGHO"/>
    <property type="match status" value="1"/>
</dbReference>
<evidence type="ECO:0000313" key="2">
    <source>
        <dbReference type="Proteomes" id="UP000316213"/>
    </source>
</evidence>
<dbReference type="InterPro" id="IPR016181">
    <property type="entry name" value="Acyl_CoA_acyltransferase"/>
</dbReference>
<organism evidence="1 2">
    <name type="scientific">Neorhodopirellula pilleata</name>
    <dbReference type="NCBI Taxonomy" id="2714738"/>
    <lineage>
        <taxon>Bacteria</taxon>
        <taxon>Pseudomonadati</taxon>
        <taxon>Planctomycetota</taxon>
        <taxon>Planctomycetia</taxon>
        <taxon>Pirellulales</taxon>
        <taxon>Pirellulaceae</taxon>
        <taxon>Neorhodopirellula</taxon>
    </lineage>
</organism>
<evidence type="ECO:0008006" key="3">
    <source>
        <dbReference type="Google" id="ProtNLM"/>
    </source>
</evidence>
<name>A0A5C6A143_9BACT</name>
<accession>A0A5C6A143</accession>
<gene>
    <name evidence="1" type="ORF">Pla100_43460</name>
</gene>
<dbReference type="RefSeq" id="WP_146579799.1">
    <property type="nucleotide sequence ID" value="NZ_SJPM01000010.1"/>
</dbReference>